<dbReference type="RefSeq" id="XP_001642190.1">
    <property type="nucleotide sequence ID" value="XM_001642140.1"/>
</dbReference>
<name>A7TTS5_VANPO</name>
<dbReference type="InParanoid" id="A7TTS5"/>
<dbReference type="Proteomes" id="UP000000267">
    <property type="component" value="Unassembled WGS sequence"/>
</dbReference>
<proteinExistence type="predicted"/>
<keyword evidence="2" id="KW-1185">Reference proteome</keyword>
<dbReference type="KEGG" id="vpo:Kpol_146p1"/>
<reference evidence="1 2" key="1">
    <citation type="journal article" date="2007" name="Proc. Natl. Acad. Sci. U.S.A.">
        <title>Independent sorting-out of thousands of duplicated gene pairs in two yeast species descended from a whole-genome duplication.</title>
        <authorList>
            <person name="Scannell D.R."/>
            <person name="Frank A.C."/>
            <person name="Conant G.C."/>
            <person name="Byrne K.P."/>
            <person name="Woolfit M."/>
            <person name="Wolfe K.H."/>
        </authorList>
    </citation>
    <scope>NUCLEOTIDE SEQUENCE [LARGE SCALE GENOMIC DNA]</scope>
    <source>
        <strain evidence="2">ATCC 22028 / DSM 70294 / BCRC 21397 / CBS 2163 / NBRC 10782 / NRRL Y-8283 / UCD 57-17</strain>
    </source>
</reference>
<evidence type="ECO:0000313" key="2">
    <source>
        <dbReference type="Proteomes" id="UP000000267"/>
    </source>
</evidence>
<dbReference type="HOGENOM" id="CLU_3210267_0_0_1"/>
<accession>A7TTS5</accession>
<sequence length="45" mass="5199">NDVIDIYNANVTEFLITRFTKHRKDQLDDVDRTVDIGNTLTTITC</sequence>
<organism evidence="2">
    <name type="scientific">Vanderwaltozyma polyspora (strain ATCC 22028 / DSM 70294 / BCRC 21397 / CBS 2163 / NBRC 10782 / NRRL Y-8283 / UCD 57-17)</name>
    <name type="common">Kluyveromyces polysporus</name>
    <dbReference type="NCBI Taxonomy" id="436907"/>
    <lineage>
        <taxon>Eukaryota</taxon>
        <taxon>Fungi</taxon>
        <taxon>Dikarya</taxon>
        <taxon>Ascomycota</taxon>
        <taxon>Saccharomycotina</taxon>
        <taxon>Saccharomycetes</taxon>
        <taxon>Saccharomycetales</taxon>
        <taxon>Saccharomycetaceae</taxon>
        <taxon>Vanderwaltozyma</taxon>
    </lineage>
</organism>
<dbReference type="GeneID" id="5542307"/>
<gene>
    <name evidence="1" type="ORF">Kpol_146p1</name>
</gene>
<evidence type="ECO:0000313" key="1">
    <source>
        <dbReference type="EMBL" id="EDO14332.1"/>
    </source>
</evidence>
<feature type="non-terminal residue" evidence="1">
    <location>
        <position position="1"/>
    </location>
</feature>
<protein>
    <submittedName>
        <fullName evidence="1">Tkp1 protein</fullName>
    </submittedName>
</protein>
<dbReference type="AlphaFoldDB" id="A7TTS5"/>
<dbReference type="EMBL" id="DS480617">
    <property type="protein sequence ID" value="EDO14332.1"/>
    <property type="molecule type" value="Genomic_DNA"/>
</dbReference>